<sequence length="104" mass="11379">MQTDSNCNTTVPQTLSSDDHDSNQNFGSLETVSIPSICQSHESSNPIPNEDAHNDSANIVDESQLSSAASKGTEVTVTELKNGQKRKLVSWSTVKVCQRQFKRL</sequence>
<reference evidence="2 3" key="1">
    <citation type="journal article" date="2021" name="Elife">
        <title>Chloroplast acquisition without the gene transfer in kleptoplastic sea slugs, Plakobranchus ocellatus.</title>
        <authorList>
            <person name="Maeda T."/>
            <person name="Takahashi S."/>
            <person name="Yoshida T."/>
            <person name="Shimamura S."/>
            <person name="Takaki Y."/>
            <person name="Nagai Y."/>
            <person name="Toyoda A."/>
            <person name="Suzuki Y."/>
            <person name="Arimoto A."/>
            <person name="Ishii H."/>
            <person name="Satoh N."/>
            <person name="Nishiyama T."/>
            <person name="Hasebe M."/>
            <person name="Maruyama T."/>
            <person name="Minagawa J."/>
            <person name="Obokata J."/>
            <person name="Shigenobu S."/>
        </authorList>
    </citation>
    <scope>NUCLEOTIDE SEQUENCE [LARGE SCALE GENOMIC DNA]</scope>
</reference>
<feature type="region of interest" description="Disordered" evidence="1">
    <location>
        <begin position="1"/>
        <end position="56"/>
    </location>
</feature>
<proteinExistence type="predicted"/>
<gene>
    <name evidence="2" type="ORF">PoB_005941800</name>
</gene>
<dbReference type="Proteomes" id="UP000735302">
    <property type="component" value="Unassembled WGS sequence"/>
</dbReference>
<feature type="compositionally biased region" description="Polar residues" evidence="1">
    <location>
        <begin position="23"/>
        <end position="47"/>
    </location>
</feature>
<evidence type="ECO:0000313" key="3">
    <source>
        <dbReference type="Proteomes" id="UP000735302"/>
    </source>
</evidence>
<evidence type="ECO:0000313" key="2">
    <source>
        <dbReference type="EMBL" id="GFO32913.1"/>
    </source>
</evidence>
<keyword evidence="3" id="KW-1185">Reference proteome</keyword>
<dbReference type="AlphaFoldDB" id="A0AAV4CM30"/>
<organism evidence="2 3">
    <name type="scientific">Plakobranchus ocellatus</name>
    <dbReference type="NCBI Taxonomy" id="259542"/>
    <lineage>
        <taxon>Eukaryota</taxon>
        <taxon>Metazoa</taxon>
        <taxon>Spiralia</taxon>
        <taxon>Lophotrochozoa</taxon>
        <taxon>Mollusca</taxon>
        <taxon>Gastropoda</taxon>
        <taxon>Heterobranchia</taxon>
        <taxon>Euthyneura</taxon>
        <taxon>Panpulmonata</taxon>
        <taxon>Sacoglossa</taxon>
        <taxon>Placobranchoidea</taxon>
        <taxon>Plakobranchidae</taxon>
        <taxon>Plakobranchus</taxon>
    </lineage>
</organism>
<name>A0AAV4CM30_9GAST</name>
<comment type="caution">
    <text evidence="2">The sequence shown here is derived from an EMBL/GenBank/DDBJ whole genome shotgun (WGS) entry which is preliminary data.</text>
</comment>
<protein>
    <submittedName>
        <fullName evidence="2">Uncharacterized protein</fullName>
    </submittedName>
</protein>
<dbReference type="EMBL" id="BLXT01006697">
    <property type="protein sequence ID" value="GFO32913.1"/>
    <property type="molecule type" value="Genomic_DNA"/>
</dbReference>
<accession>A0AAV4CM30</accession>
<feature type="compositionally biased region" description="Polar residues" evidence="1">
    <location>
        <begin position="1"/>
        <end position="16"/>
    </location>
</feature>
<evidence type="ECO:0000256" key="1">
    <source>
        <dbReference type="SAM" id="MobiDB-lite"/>
    </source>
</evidence>